<feature type="chain" id="PRO_5007099137" evidence="1">
    <location>
        <begin position="25"/>
        <end position="85"/>
    </location>
</feature>
<proteinExistence type="predicted"/>
<evidence type="ECO:0000313" key="3">
    <source>
        <dbReference type="Proteomes" id="UP000053176"/>
    </source>
</evidence>
<feature type="signal peptide" evidence="1">
    <location>
        <begin position="1"/>
        <end position="24"/>
    </location>
</feature>
<evidence type="ECO:0000256" key="1">
    <source>
        <dbReference type="SAM" id="SignalP"/>
    </source>
</evidence>
<gene>
    <name evidence="2" type="ORF">AU467_28795</name>
</gene>
<comment type="caution">
    <text evidence="2">The sequence shown here is derived from an EMBL/GenBank/DDBJ whole genome shotgun (WGS) entry which is preliminary data.</text>
</comment>
<evidence type="ECO:0000313" key="2">
    <source>
        <dbReference type="EMBL" id="KUM24864.1"/>
    </source>
</evidence>
<accession>A0A101KPU6</accession>
<reference evidence="2 3" key="1">
    <citation type="submission" date="2015-12" db="EMBL/GenBank/DDBJ databases">
        <title>Draft genome sequence of Mesorhizobium sp. UFLA 01-765, a multitolerant efficient symbiont and plant-growth promoting strain isolated from Zn-mining soil using Leucaena leucocephala as a trap plant.</title>
        <authorList>
            <person name="Rangel W.M."/>
            <person name="Thijs S."/>
            <person name="Longatti S.M."/>
            <person name="Moreira F.M."/>
            <person name="Weyens N."/>
            <person name="Vangronsveld J."/>
            <person name="Van Hamme J.D."/>
            <person name="Bottos E.M."/>
            <person name="Rineau F."/>
        </authorList>
    </citation>
    <scope>NUCLEOTIDE SEQUENCE [LARGE SCALE GENOMIC DNA]</scope>
    <source>
        <strain evidence="2 3">UFLA 01-765</strain>
    </source>
</reference>
<keyword evidence="1" id="KW-0732">Signal</keyword>
<organism evidence="2 3">
    <name type="scientific">Rhizobium loti</name>
    <name type="common">Mesorhizobium loti</name>
    <dbReference type="NCBI Taxonomy" id="381"/>
    <lineage>
        <taxon>Bacteria</taxon>
        <taxon>Pseudomonadati</taxon>
        <taxon>Pseudomonadota</taxon>
        <taxon>Alphaproteobacteria</taxon>
        <taxon>Hyphomicrobiales</taxon>
        <taxon>Phyllobacteriaceae</taxon>
        <taxon>Mesorhizobium</taxon>
    </lineage>
</organism>
<protein>
    <submittedName>
        <fullName evidence="2">Uncharacterized protein</fullName>
    </submittedName>
</protein>
<dbReference type="EMBL" id="LPWA01000128">
    <property type="protein sequence ID" value="KUM24864.1"/>
    <property type="molecule type" value="Genomic_DNA"/>
</dbReference>
<name>A0A101KPU6_RHILI</name>
<dbReference type="OrthoDB" id="8397538at2"/>
<dbReference type="AlphaFoldDB" id="A0A101KPU6"/>
<dbReference type="Proteomes" id="UP000053176">
    <property type="component" value="Unassembled WGS sequence"/>
</dbReference>
<sequence length="85" mass="8898">MNKFALALALAATAAANPLSSASAAPTPCETVLKDLRAAEATAKLSDADKNKVSELETKGIERCNADDDKRADDFFAQAMKVLGK</sequence>